<dbReference type="SUPFAM" id="SSF56176">
    <property type="entry name" value="FAD-binding/transporter-associated domain-like"/>
    <property type="match status" value="1"/>
</dbReference>
<dbReference type="InterPro" id="IPR016164">
    <property type="entry name" value="FAD-linked_Oxase-like_C"/>
</dbReference>
<keyword evidence="2" id="KW-0285">Flavoprotein</keyword>
<evidence type="ECO:0000259" key="5">
    <source>
        <dbReference type="PROSITE" id="PS51387"/>
    </source>
</evidence>
<dbReference type="InterPro" id="IPR016171">
    <property type="entry name" value="Vanillyl_alc_oxidase_C-sub2"/>
</dbReference>
<dbReference type="PANTHER" id="PTHR42934">
    <property type="entry name" value="GLYCOLATE OXIDASE SUBUNIT GLCD"/>
    <property type="match status" value="1"/>
</dbReference>
<dbReference type="Pfam" id="PF02913">
    <property type="entry name" value="FAD-oxidase_C"/>
    <property type="match status" value="1"/>
</dbReference>
<dbReference type="Gene3D" id="3.30.43.10">
    <property type="entry name" value="Uridine Diphospho-n-acetylenolpyruvylglucosamine Reductase, domain 2"/>
    <property type="match status" value="1"/>
</dbReference>
<dbReference type="PROSITE" id="PS51387">
    <property type="entry name" value="FAD_PCMH"/>
    <property type="match status" value="1"/>
</dbReference>
<dbReference type="InterPro" id="IPR006094">
    <property type="entry name" value="Oxid_FAD_bind_N"/>
</dbReference>
<keyword evidence="4" id="KW-0560">Oxidoreductase</keyword>
<dbReference type="Pfam" id="PF01565">
    <property type="entry name" value="FAD_binding_4"/>
    <property type="match status" value="1"/>
</dbReference>
<dbReference type="InterPro" id="IPR016169">
    <property type="entry name" value="FAD-bd_PCMH_sub2"/>
</dbReference>
<dbReference type="Gene3D" id="3.30.465.10">
    <property type="match status" value="1"/>
</dbReference>
<dbReference type="EMBL" id="BMJE01000003">
    <property type="protein sequence ID" value="GGB75328.1"/>
    <property type="molecule type" value="Genomic_DNA"/>
</dbReference>
<accession>A0ABQ1JQV8</accession>
<organism evidence="6 7">
    <name type="scientific">Flavobacterium suaedae</name>
    <dbReference type="NCBI Taxonomy" id="1767027"/>
    <lineage>
        <taxon>Bacteria</taxon>
        <taxon>Pseudomonadati</taxon>
        <taxon>Bacteroidota</taxon>
        <taxon>Flavobacteriia</taxon>
        <taxon>Flavobacteriales</taxon>
        <taxon>Flavobacteriaceae</taxon>
        <taxon>Flavobacterium</taxon>
    </lineage>
</organism>
<keyword evidence="7" id="KW-1185">Reference proteome</keyword>
<dbReference type="InterPro" id="IPR036318">
    <property type="entry name" value="FAD-bd_PCMH-like_sf"/>
</dbReference>
<dbReference type="Gene3D" id="1.10.45.10">
    <property type="entry name" value="Vanillyl-alcohol Oxidase, Chain A, domain 4"/>
    <property type="match status" value="1"/>
</dbReference>
<dbReference type="Gene3D" id="3.30.70.2190">
    <property type="match status" value="1"/>
</dbReference>
<keyword evidence="3" id="KW-0274">FAD</keyword>
<reference evidence="7" key="1">
    <citation type="journal article" date="2019" name="Int. J. Syst. Evol. Microbiol.">
        <title>The Global Catalogue of Microorganisms (GCM) 10K type strain sequencing project: providing services to taxonomists for standard genome sequencing and annotation.</title>
        <authorList>
            <consortium name="The Broad Institute Genomics Platform"/>
            <consortium name="The Broad Institute Genome Sequencing Center for Infectious Disease"/>
            <person name="Wu L."/>
            <person name="Ma J."/>
        </authorList>
    </citation>
    <scope>NUCLEOTIDE SEQUENCE [LARGE SCALE GENOMIC DNA]</scope>
    <source>
        <strain evidence="7">CGMCC 1.15461</strain>
    </source>
</reference>
<evidence type="ECO:0000256" key="4">
    <source>
        <dbReference type="ARBA" id="ARBA00023002"/>
    </source>
</evidence>
<evidence type="ECO:0000313" key="7">
    <source>
        <dbReference type="Proteomes" id="UP000615760"/>
    </source>
</evidence>
<dbReference type="InterPro" id="IPR004113">
    <property type="entry name" value="FAD-bd_oxidored_4_C"/>
</dbReference>
<sequence length="481" mass="53242">MRAYIANEFKTMNHIILPKEMIVRLEEIVGQSFLFFDEETRKNYGHDETEDYNFPPSVVVKPANTTEISEIVKLANEYKVPVVPIGGRTGLSGGALSIHEGIGLSIERLNKIEVDEQNLQAIVEPAVYTQVLQETVLEKGLFYPPDPSSRGSCTIGGNVAENAGGARAVKYGVTKDYVLNLEVVLPTGEIIWTGANTLKNSTGYNLTQLMVGSEGTLGIITKIVMKLLPKVNNNILMLVPFFKAEQACEAVAAIFRAGIVPSALEFMEREAIDWTLRFLNDDISINIKDEVQAHLLIEVDGNYPDVLFSQAEKITEVLEQYDIDEVLFADTEEQKNALWKLRRAVGEAVKSNSVYKEEDTVVPRYALPELLKGIKAIGSKYGFQSVCYGHAGDGNLHVNIVKGTMSDEQWKNEVPKGVREIFELTVALKGTLSGEHGIGYVQKNYMDIAFGKKQLSLMKAIKEAFDPNNILNPGKVLPDII</sequence>
<dbReference type="Gene3D" id="3.30.70.2740">
    <property type="match status" value="1"/>
</dbReference>
<dbReference type="InterPro" id="IPR051914">
    <property type="entry name" value="FAD-linked_OxidoTrans_Type4"/>
</dbReference>
<protein>
    <submittedName>
        <fullName evidence="6">Dehydrogenase</fullName>
    </submittedName>
</protein>
<proteinExistence type="predicted"/>
<evidence type="ECO:0000256" key="1">
    <source>
        <dbReference type="ARBA" id="ARBA00001974"/>
    </source>
</evidence>
<name>A0ABQ1JQV8_9FLAO</name>
<dbReference type="InterPro" id="IPR016167">
    <property type="entry name" value="FAD-bd_PCMH_sub1"/>
</dbReference>
<evidence type="ECO:0000256" key="3">
    <source>
        <dbReference type="ARBA" id="ARBA00022827"/>
    </source>
</evidence>
<comment type="caution">
    <text evidence="6">The sequence shown here is derived from an EMBL/GenBank/DDBJ whole genome shotgun (WGS) entry which is preliminary data.</text>
</comment>
<comment type="cofactor">
    <cofactor evidence="1">
        <name>FAD</name>
        <dbReference type="ChEBI" id="CHEBI:57692"/>
    </cofactor>
</comment>
<evidence type="ECO:0000256" key="2">
    <source>
        <dbReference type="ARBA" id="ARBA00022630"/>
    </source>
</evidence>
<gene>
    <name evidence="6" type="primary">glcD</name>
    <name evidence="6" type="ORF">GCM10007424_14070</name>
</gene>
<dbReference type="PANTHER" id="PTHR42934:SF2">
    <property type="entry name" value="GLYCOLATE OXIDASE SUBUNIT GLCD"/>
    <property type="match status" value="1"/>
</dbReference>
<dbReference type="Proteomes" id="UP000615760">
    <property type="component" value="Unassembled WGS sequence"/>
</dbReference>
<dbReference type="SUPFAM" id="SSF55103">
    <property type="entry name" value="FAD-linked oxidases, C-terminal domain"/>
    <property type="match status" value="1"/>
</dbReference>
<evidence type="ECO:0000313" key="6">
    <source>
        <dbReference type="EMBL" id="GGB75328.1"/>
    </source>
</evidence>
<dbReference type="InterPro" id="IPR016166">
    <property type="entry name" value="FAD-bd_PCMH"/>
</dbReference>
<feature type="domain" description="FAD-binding PCMH-type" evidence="5">
    <location>
        <begin position="52"/>
        <end position="230"/>
    </location>
</feature>